<name>A0ABU4RI89_9HYPH</name>
<feature type="domain" description="EAL" evidence="2">
    <location>
        <begin position="538"/>
        <end position="788"/>
    </location>
</feature>
<dbReference type="Gene3D" id="3.30.70.270">
    <property type="match status" value="1"/>
</dbReference>
<organism evidence="4 5">
    <name type="scientific">Terrihabitans rhizophilus</name>
    <dbReference type="NCBI Taxonomy" id="3092662"/>
    <lineage>
        <taxon>Bacteria</taxon>
        <taxon>Pseudomonadati</taxon>
        <taxon>Pseudomonadota</taxon>
        <taxon>Alphaproteobacteria</taxon>
        <taxon>Hyphomicrobiales</taxon>
        <taxon>Terrihabitans</taxon>
    </lineage>
</organism>
<dbReference type="SUPFAM" id="SSF55073">
    <property type="entry name" value="Nucleotide cyclase"/>
    <property type="match status" value="1"/>
</dbReference>
<dbReference type="PROSITE" id="PS50887">
    <property type="entry name" value="GGDEF"/>
    <property type="match status" value="1"/>
</dbReference>
<dbReference type="InterPro" id="IPR001633">
    <property type="entry name" value="EAL_dom"/>
</dbReference>
<dbReference type="EMBL" id="JAXAFJ010000001">
    <property type="protein sequence ID" value="MDX6804545.1"/>
    <property type="molecule type" value="Genomic_DNA"/>
</dbReference>
<evidence type="ECO:0000259" key="3">
    <source>
        <dbReference type="PROSITE" id="PS50887"/>
    </source>
</evidence>
<comment type="caution">
    <text evidence="4">The sequence shown here is derived from an EMBL/GenBank/DDBJ whole genome shotgun (WGS) entry which is preliminary data.</text>
</comment>
<dbReference type="CDD" id="cd01948">
    <property type="entry name" value="EAL"/>
    <property type="match status" value="1"/>
</dbReference>
<dbReference type="PANTHER" id="PTHR44757:SF2">
    <property type="entry name" value="BIOFILM ARCHITECTURE MAINTENANCE PROTEIN MBAA"/>
    <property type="match status" value="1"/>
</dbReference>
<dbReference type="InterPro" id="IPR052155">
    <property type="entry name" value="Biofilm_reg_signaling"/>
</dbReference>
<dbReference type="PANTHER" id="PTHR44757">
    <property type="entry name" value="DIGUANYLATE CYCLASE DGCP"/>
    <property type="match status" value="1"/>
</dbReference>
<proteinExistence type="predicted"/>
<sequence length="798" mass="87202">MMSLRRGNSLRAFQWGLAAVVCCLAAALFYVGAVTLERQSALQKVSRYNSAWTVSQMVAEFMRLEHTIARFAVPGSGVDLTEVQLRLDVMFSRLQTFEANGSAETGNGRSLRNFVRSDPQNLEFLTDLRAALTVVDDLITVYGFGPGDVDKALRALKPLDAQLTAIASRANAFGAERAAEDRGEMQRLNTISSLLAAAIIVCGLILVALLVSHNRRLKIAHQRLEDATTDLEATTKRLQVQNTRFDAALNNMSQALCTFDANNHLAVYNQRFAALTGLPKDLLEGASASRIIDAARARQMHAAFADLYPRQNALINERRAGTFTLEIEDGRAFSVSHEPLEGGGWLATYEDVTERRRIEAQLAHMAHHDPLTDLPNRALFQERLRSVFAGLQSDPCDVLVFFLDLDGFKDVNDTLGHHVGDELLKVVAERLKSCIVKEHLAARLGGDEFAVVCTFPAGEENGTALADSLLSSLSRPYVIGSREIEIGVSLGASRHPGASNTAEELLQHADIALYQAKADGKGLARFFQPEMDAYLKARKALESDLRKAVDRGEMDVHYQPFLITETGEISGYEALLRWNHPERGQISPAEFIPIAEEAGIINSLGNWVLRHACREAAGWQPHLIVAVNLSPVQFKSDGLLDTVVMALAAAGLPANRLEIEITESVLLDSGERVSSALRQLRGLGVRVAMDDFGTGYSSLATLRSFPFDKIKIDRSFIRDLDTRPDALSVVRLIVGLGESLGMSTTAEGVETQQQLECLRIAGCTHVQGFLFARPRPSSDLVASLAAETPGQPLRAIAN</sequence>
<dbReference type="InterPro" id="IPR000014">
    <property type="entry name" value="PAS"/>
</dbReference>
<dbReference type="InterPro" id="IPR000160">
    <property type="entry name" value="GGDEF_dom"/>
</dbReference>
<evidence type="ECO:0000313" key="4">
    <source>
        <dbReference type="EMBL" id="MDX6804545.1"/>
    </source>
</evidence>
<dbReference type="InterPro" id="IPR043128">
    <property type="entry name" value="Rev_trsase/Diguanyl_cyclase"/>
</dbReference>
<dbReference type="Pfam" id="PF12860">
    <property type="entry name" value="PAS_7"/>
    <property type="match status" value="1"/>
</dbReference>
<dbReference type="SUPFAM" id="SSF141868">
    <property type="entry name" value="EAL domain-like"/>
    <property type="match status" value="1"/>
</dbReference>
<feature type="domain" description="GGDEF" evidence="3">
    <location>
        <begin position="396"/>
        <end position="529"/>
    </location>
</feature>
<dbReference type="NCBIfam" id="TIGR00254">
    <property type="entry name" value="GGDEF"/>
    <property type="match status" value="1"/>
</dbReference>
<dbReference type="InterPro" id="IPR029787">
    <property type="entry name" value="Nucleotide_cyclase"/>
</dbReference>
<feature type="transmembrane region" description="Helical" evidence="1">
    <location>
        <begin position="191"/>
        <end position="211"/>
    </location>
</feature>
<evidence type="ECO:0000313" key="5">
    <source>
        <dbReference type="Proteomes" id="UP001274321"/>
    </source>
</evidence>
<dbReference type="NCBIfam" id="TIGR00229">
    <property type="entry name" value="sensory_box"/>
    <property type="match status" value="1"/>
</dbReference>
<reference evidence="4 5" key="1">
    <citation type="submission" date="2023-11" db="EMBL/GenBank/DDBJ databases">
        <authorList>
            <person name="Bao R."/>
        </authorList>
    </citation>
    <scope>NUCLEOTIDE SEQUENCE [LARGE SCALE GENOMIC DNA]</scope>
    <source>
        <strain evidence="4 5">PJ23</strain>
    </source>
</reference>
<keyword evidence="1" id="KW-1133">Transmembrane helix</keyword>
<dbReference type="Proteomes" id="UP001274321">
    <property type="component" value="Unassembled WGS sequence"/>
</dbReference>
<dbReference type="InterPro" id="IPR035919">
    <property type="entry name" value="EAL_sf"/>
</dbReference>
<dbReference type="CDD" id="cd01949">
    <property type="entry name" value="GGDEF"/>
    <property type="match status" value="1"/>
</dbReference>
<dbReference type="Gene3D" id="3.30.450.20">
    <property type="entry name" value="PAS domain"/>
    <property type="match status" value="1"/>
</dbReference>
<dbReference type="Gene3D" id="3.20.20.450">
    <property type="entry name" value="EAL domain"/>
    <property type="match status" value="1"/>
</dbReference>
<keyword evidence="1" id="KW-0472">Membrane</keyword>
<accession>A0ABU4RI89</accession>
<evidence type="ECO:0000256" key="1">
    <source>
        <dbReference type="SAM" id="Phobius"/>
    </source>
</evidence>
<dbReference type="SUPFAM" id="SSF55785">
    <property type="entry name" value="PYP-like sensor domain (PAS domain)"/>
    <property type="match status" value="1"/>
</dbReference>
<keyword evidence="1" id="KW-0812">Transmembrane</keyword>
<dbReference type="Pfam" id="PF00990">
    <property type="entry name" value="GGDEF"/>
    <property type="match status" value="1"/>
</dbReference>
<dbReference type="Pfam" id="PF00563">
    <property type="entry name" value="EAL"/>
    <property type="match status" value="1"/>
</dbReference>
<evidence type="ECO:0000259" key="2">
    <source>
        <dbReference type="PROSITE" id="PS50883"/>
    </source>
</evidence>
<dbReference type="PROSITE" id="PS50883">
    <property type="entry name" value="EAL"/>
    <property type="match status" value="1"/>
</dbReference>
<keyword evidence="5" id="KW-1185">Reference proteome</keyword>
<dbReference type="InterPro" id="IPR035965">
    <property type="entry name" value="PAS-like_dom_sf"/>
</dbReference>
<protein>
    <submittedName>
        <fullName evidence="4">EAL domain-containing protein</fullName>
    </submittedName>
</protein>
<gene>
    <name evidence="4" type="ORF">SCD90_00585</name>
</gene>
<dbReference type="SMART" id="SM00052">
    <property type="entry name" value="EAL"/>
    <property type="match status" value="1"/>
</dbReference>
<dbReference type="SMART" id="SM00267">
    <property type="entry name" value="GGDEF"/>
    <property type="match status" value="1"/>
</dbReference>